<proteinExistence type="predicted"/>
<sequence length="129" mass="14543">MNVQYVPVCALMKPERFDWLARSARRECVEPEIPDASLTICRYPTDHINLGVHISGVELQAVKIATESKLQLCGGWSGQASYALDGCVDAGLLRPPPQPHSSQLGTVYATKRRRRNGKRELQMWYPMYP</sequence>
<gene>
    <name evidence="1" type="ORF">SPLIT_LOCUS1298</name>
</gene>
<protein>
    <submittedName>
        <fullName evidence="1">Uncharacterized protein</fullName>
    </submittedName>
</protein>
<accession>A0A9P0HWR4</accession>
<evidence type="ECO:0000313" key="2">
    <source>
        <dbReference type="Proteomes" id="UP001153321"/>
    </source>
</evidence>
<evidence type="ECO:0000313" key="1">
    <source>
        <dbReference type="EMBL" id="CAH1635936.1"/>
    </source>
</evidence>
<name>A0A9P0HWR4_SPOLI</name>
<dbReference type="Proteomes" id="UP001153321">
    <property type="component" value="Chromosome 12"/>
</dbReference>
<dbReference type="AlphaFoldDB" id="A0A9P0HWR4"/>
<organism evidence="1 2">
    <name type="scientific">Spodoptera littoralis</name>
    <name type="common">Egyptian cotton leafworm</name>
    <dbReference type="NCBI Taxonomy" id="7109"/>
    <lineage>
        <taxon>Eukaryota</taxon>
        <taxon>Metazoa</taxon>
        <taxon>Ecdysozoa</taxon>
        <taxon>Arthropoda</taxon>
        <taxon>Hexapoda</taxon>
        <taxon>Insecta</taxon>
        <taxon>Pterygota</taxon>
        <taxon>Neoptera</taxon>
        <taxon>Endopterygota</taxon>
        <taxon>Lepidoptera</taxon>
        <taxon>Glossata</taxon>
        <taxon>Ditrysia</taxon>
        <taxon>Noctuoidea</taxon>
        <taxon>Noctuidae</taxon>
        <taxon>Amphipyrinae</taxon>
        <taxon>Spodoptera</taxon>
    </lineage>
</organism>
<dbReference type="EMBL" id="LR824543">
    <property type="protein sequence ID" value="CAH1635936.1"/>
    <property type="molecule type" value="Genomic_DNA"/>
</dbReference>
<reference evidence="1" key="1">
    <citation type="submission" date="2022-02" db="EMBL/GenBank/DDBJ databases">
        <authorList>
            <person name="King R."/>
        </authorList>
    </citation>
    <scope>NUCLEOTIDE SEQUENCE</scope>
</reference>
<keyword evidence="2" id="KW-1185">Reference proteome</keyword>